<accession>A0AA36HGT5</accession>
<protein>
    <submittedName>
        <fullName evidence="1">Uncharacterized protein</fullName>
    </submittedName>
</protein>
<gene>
    <name evidence="1" type="ORF">CYNAS_LOCUS22523</name>
</gene>
<reference evidence="1" key="1">
    <citation type="submission" date="2023-07" db="EMBL/GenBank/DDBJ databases">
        <authorList>
            <consortium name="CYATHOMIX"/>
        </authorList>
    </citation>
    <scope>NUCLEOTIDE SEQUENCE</scope>
    <source>
        <strain evidence="1">N/A</strain>
    </source>
</reference>
<keyword evidence="2" id="KW-1185">Reference proteome</keyword>
<evidence type="ECO:0000313" key="2">
    <source>
        <dbReference type="Proteomes" id="UP001176961"/>
    </source>
</evidence>
<proteinExistence type="predicted"/>
<dbReference type="Proteomes" id="UP001176961">
    <property type="component" value="Unassembled WGS sequence"/>
</dbReference>
<organism evidence="1 2">
    <name type="scientific">Cylicocyclus nassatus</name>
    <name type="common">Nematode worm</name>
    <dbReference type="NCBI Taxonomy" id="53992"/>
    <lineage>
        <taxon>Eukaryota</taxon>
        <taxon>Metazoa</taxon>
        <taxon>Ecdysozoa</taxon>
        <taxon>Nematoda</taxon>
        <taxon>Chromadorea</taxon>
        <taxon>Rhabditida</taxon>
        <taxon>Rhabditina</taxon>
        <taxon>Rhabditomorpha</taxon>
        <taxon>Strongyloidea</taxon>
        <taxon>Strongylidae</taxon>
        <taxon>Cylicocyclus</taxon>
    </lineage>
</organism>
<comment type="caution">
    <text evidence="1">The sequence shown here is derived from an EMBL/GenBank/DDBJ whole genome shotgun (WGS) entry which is preliminary data.</text>
</comment>
<name>A0AA36HGT5_CYLNA</name>
<evidence type="ECO:0000313" key="1">
    <source>
        <dbReference type="EMBL" id="CAJ0610540.1"/>
    </source>
</evidence>
<dbReference type="AlphaFoldDB" id="A0AA36HGT5"/>
<sequence>MRDHLSVMCSASASMESPIVTNTPIIHAMCMKCFGFYPASWCCTTLMSLTLRQTFTCDCN</sequence>
<dbReference type="EMBL" id="CATQJL010000326">
    <property type="protein sequence ID" value="CAJ0610540.1"/>
    <property type="molecule type" value="Genomic_DNA"/>
</dbReference>